<evidence type="ECO:0000256" key="1">
    <source>
        <dbReference type="SAM" id="MobiDB-lite"/>
    </source>
</evidence>
<proteinExistence type="predicted"/>
<feature type="region of interest" description="Disordered" evidence="1">
    <location>
        <begin position="1"/>
        <end position="52"/>
    </location>
</feature>
<keyword evidence="3" id="KW-1185">Reference proteome</keyword>
<organism evidence="2 3">
    <name type="scientific">Effrenium voratum</name>
    <dbReference type="NCBI Taxonomy" id="2562239"/>
    <lineage>
        <taxon>Eukaryota</taxon>
        <taxon>Sar</taxon>
        <taxon>Alveolata</taxon>
        <taxon>Dinophyceae</taxon>
        <taxon>Suessiales</taxon>
        <taxon>Symbiodiniaceae</taxon>
        <taxon>Effrenium</taxon>
    </lineage>
</organism>
<sequence length="103" mass="11687">MGCSASEFEAPNRSGKEMKHSLDGSEASQKTEAWGNIDPASSWNMTQRPSAPVPVFLAPDKKMHDRHLKKLDKFRQDVERDPESLARRIERKRRAANMRIAPA</sequence>
<protein>
    <submittedName>
        <fullName evidence="2">Uncharacterized protein</fullName>
    </submittedName>
</protein>
<evidence type="ECO:0000313" key="2">
    <source>
        <dbReference type="EMBL" id="CAJ1392845.1"/>
    </source>
</evidence>
<evidence type="ECO:0000313" key="3">
    <source>
        <dbReference type="Proteomes" id="UP001178507"/>
    </source>
</evidence>
<dbReference type="Proteomes" id="UP001178507">
    <property type="component" value="Unassembled WGS sequence"/>
</dbReference>
<gene>
    <name evidence="2" type="ORF">EVOR1521_LOCUS17843</name>
</gene>
<name>A0AA36MZU1_9DINO</name>
<feature type="compositionally biased region" description="Basic and acidic residues" evidence="1">
    <location>
        <begin position="14"/>
        <end position="23"/>
    </location>
</feature>
<comment type="caution">
    <text evidence="2">The sequence shown here is derived from an EMBL/GenBank/DDBJ whole genome shotgun (WGS) entry which is preliminary data.</text>
</comment>
<dbReference type="EMBL" id="CAUJNA010002426">
    <property type="protein sequence ID" value="CAJ1392845.1"/>
    <property type="molecule type" value="Genomic_DNA"/>
</dbReference>
<feature type="compositionally biased region" description="Polar residues" evidence="1">
    <location>
        <begin position="39"/>
        <end position="49"/>
    </location>
</feature>
<accession>A0AA36MZU1</accession>
<dbReference type="AlphaFoldDB" id="A0AA36MZU1"/>
<reference evidence="2" key="1">
    <citation type="submission" date="2023-08" db="EMBL/GenBank/DDBJ databases">
        <authorList>
            <person name="Chen Y."/>
            <person name="Shah S."/>
            <person name="Dougan E. K."/>
            <person name="Thang M."/>
            <person name="Chan C."/>
        </authorList>
    </citation>
    <scope>NUCLEOTIDE SEQUENCE</scope>
</reference>